<protein>
    <recommendedName>
        <fullName evidence="4">Glycoside hydrolase family 71 protein</fullName>
    </recommendedName>
</protein>
<sequence length="490" mass="54539">MKLTNILTFLLLFLSVKFIIADFNLTTCFPFTDVGTTALLNSAKKVYAHYFSLFLISIDNEPSATDYYELGWIDPNGEGGIHYGYGGFIRQRPMPRPVRSQSNWLDLDAQLEVTNALALGLDGFTYNMLSDVETDDHWLQLIRLMTNAPLVDPRFKIVLMPDMLSGWTNADDIDDTFVATIKKLWTHPANATLQRDCEGALVLSPYRAESKSPEWWLDQFNRFAVEGIQIAFWPVFEDVTPSNYQSYAALSTVQSEWDGNCVSSAPGFISASNYLQSRGEKYMSPIMSQNHRPKDFTSWESSNSGAIRAMWNAAISSGASKIQIITWNDYSEGSELAPSSGSKYSFYDVSAYYLRWFKLGSAPAITRDALYYFHRNSLSTQAPDLTKQSQVFTIGMCDTVSDKVEALVFLTSSATVEIIQNGQTYSQTVAAGVQSVKTNLLAGATPQFKVIRGSTTVINITSAVTVKTSVQWQDLLYRGGGSLTCTRPTI</sequence>
<evidence type="ECO:0008006" key="4">
    <source>
        <dbReference type="Google" id="ProtNLM"/>
    </source>
</evidence>
<dbReference type="OrthoDB" id="15714at2759"/>
<dbReference type="Gene3D" id="3.20.20.80">
    <property type="entry name" value="Glycosidases"/>
    <property type="match status" value="1"/>
</dbReference>
<dbReference type="InterPro" id="IPR005197">
    <property type="entry name" value="Glyco_hydro_71"/>
</dbReference>
<dbReference type="OMA" id="KHAAYGG"/>
<dbReference type="GO" id="GO:0051118">
    <property type="term" value="F:glucan endo-1,3-alpha-glucosidase activity"/>
    <property type="evidence" value="ECO:0007669"/>
    <property type="project" value="InterPro"/>
</dbReference>
<name>A0A151Z8V7_TIELA</name>
<evidence type="ECO:0000313" key="3">
    <source>
        <dbReference type="Proteomes" id="UP000076078"/>
    </source>
</evidence>
<proteinExistence type="predicted"/>
<evidence type="ECO:0000256" key="1">
    <source>
        <dbReference type="SAM" id="SignalP"/>
    </source>
</evidence>
<dbReference type="Proteomes" id="UP000076078">
    <property type="component" value="Unassembled WGS sequence"/>
</dbReference>
<dbReference type="AlphaFoldDB" id="A0A151Z8V7"/>
<gene>
    <name evidence="2" type="ORF">DLAC_08977</name>
</gene>
<dbReference type="Pfam" id="PF03659">
    <property type="entry name" value="Glyco_hydro_71"/>
    <property type="match status" value="1"/>
</dbReference>
<keyword evidence="1" id="KW-0732">Signal</keyword>
<accession>A0A151Z8V7</accession>
<dbReference type="InParanoid" id="A0A151Z8V7"/>
<keyword evidence="3" id="KW-1185">Reference proteome</keyword>
<reference evidence="2 3" key="1">
    <citation type="submission" date="2015-12" db="EMBL/GenBank/DDBJ databases">
        <title>Dictyostelia acquired genes for synthesis and detection of signals that induce cell-type specialization by lateral gene transfer from prokaryotes.</title>
        <authorList>
            <person name="Gloeckner G."/>
            <person name="Schaap P."/>
        </authorList>
    </citation>
    <scope>NUCLEOTIDE SEQUENCE [LARGE SCALE GENOMIC DNA]</scope>
    <source>
        <strain evidence="2 3">TK</strain>
    </source>
</reference>
<organism evidence="2 3">
    <name type="scientific">Tieghemostelium lacteum</name>
    <name type="common">Slime mold</name>
    <name type="synonym">Dictyostelium lacteum</name>
    <dbReference type="NCBI Taxonomy" id="361077"/>
    <lineage>
        <taxon>Eukaryota</taxon>
        <taxon>Amoebozoa</taxon>
        <taxon>Evosea</taxon>
        <taxon>Eumycetozoa</taxon>
        <taxon>Dictyostelia</taxon>
        <taxon>Dictyosteliales</taxon>
        <taxon>Raperosteliaceae</taxon>
        <taxon>Tieghemostelium</taxon>
    </lineage>
</organism>
<feature type="signal peptide" evidence="1">
    <location>
        <begin position="1"/>
        <end position="21"/>
    </location>
</feature>
<comment type="caution">
    <text evidence="2">The sequence shown here is derived from an EMBL/GenBank/DDBJ whole genome shotgun (WGS) entry which is preliminary data.</text>
</comment>
<dbReference type="EMBL" id="LODT01000037">
    <property type="protein sequence ID" value="KYQ90361.1"/>
    <property type="molecule type" value="Genomic_DNA"/>
</dbReference>
<feature type="chain" id="PRO_5007593008" description="Glycoside hydrolase family 71 protein" evidence="1">
    <location>
        <begin position="22"/>
        <end position="490"/>
    </location>
</feature>
<evidence type="ECO:0000313" key="2">
    <source>
        <dbReference type="EMBL" id="KYQ90361.1"/>
    </source>
</evidence>
<dbReference type="STRING" id="361077.A0A151Z8V7"/>
<dbReference type="CDD" id="cd11577">
    <property type="entry name" value="GH71"/>
    <property type="match status" value="1"/>
</dbReference>